<evidence type="ECO:0000259" key="5">
    <source>
        <dbReference type="Pfam" id="PF00149"/>
    </source>
</evidence>
<keyword evidence="2" id="KW-0378">Hydrolase</keyword>
<dbReference type="GO" id="GO:0046872">
    <property type="term" value="F:metal ion binding"/>
    <property type="evidence" value="ECO:0007669"/>
    <property type="project" value="UniProtKB-KW"/>
</dbReference>
<gene>
    <name evidence="6" type="primary">cpdA</name>
    <name evidence="6" type="ORF">mvi_27700</name>
</gene>
<dbReference type="InterPro" id="IPR042281">
    <property type="entry name" value="GpdQ_beta-strand"/>
</dbReference>
<dbReference type="InterPro" id="IPR026575">
    <property type="entry name" value="GpdQ/CpdA-like"/>
</dbReference>
<evidence type="ECO:0000313" key="7">
    <source>
        <dbReference type="Proteomes" id="UP000663508"/>
    </source>
</evidence>
<dbReference type="EMBL" id="AP024145">
    <property type="protein sequence ID" value="BCM84309.1"/>
    <property type="molecule type" value="Genomic_DNA"/>
</dbReference>
<evidence type="ECO:0000313" key="6">
    <source>
        <dbReference type="EMBL" id="BCM84309.1"/>
    </source>
</evidence>
<dbReference type="CDD" id="cd07402">
    <property type="entry name" value="MPP_GpdQ"/>
    <property type="match status" value="1"/>
</dbReference>
<keyword evidence="1" id="KW-0479">Metal-binding</keyword>
<dbReference type="InterPro" id="IPR050884">
    <property type="entry name" value="CNP_phosphodiesterase-III"/>
</dbReference>
<dbReference type="InterPro" id="IPR042283">
    <property type="entry name" value="GpdQ_catalytic"/>
</dbReference>
<evidence type="ECO:0000256" key="4">
    <source>
        <dbReference type="ARBA" id="ARBA00025742"/>
    </source>
</evidence>
<dbReference type="Proteomes" id="UP000663508">
    <property type="component" value="Chromosome"/>
</dbReference>
<dbReference type="InterPro" id="IPR029052">
    <property type="entry name" value="Metallo-depent_PP-like"/>
</dbReference>
<dbReference type="InterPro" id="IPR004843">
    <property type="entry name" value="Calcineurin-like_PHP"/>
</dbReference>
<reference evidence="6" key="1">
    <citation type="submission" date="2020-11" db="EMBL/GenBank/DDBJ databases">
        <title>Complete genome sequence of a novel pathogenic Methylobacterium strain isolated from rice in Vietnam.</title>
        <authorList>
            <person name="Lai K."/>
            <person name="Okazaki S."/>
            <person name="Higashi K."/>
            <person name="Mori H."/>
            <person name="Toyoda A."/>
            <person name="Kurokawa K."/>
        </authorList>
    </citation>
    <scope>NUCLEOTIDE SEQUENCE</scope>
    <source>
        <strain evidence="6">VL1</strain>
    </source>
</reference>
<dbReference type="PANTHER" id="PTHR42988:SF2">
    <property type="entry name" value="CYCLIC NUCLEOTIDE PHOSPHODIESTERASE CBUA0032-RELATED"/>
    <property type="match status" value="1"/>
</dbReference>
<dbReference type="AlphaFoldDB" id="A0A8H8WU65"/>
<dbReference type="GO" id="GO:0004112">
    <property type="term" value="F:cyclic-nucleotide phosphodiesterase activity"/>
    <property type="evidence" value="ECO:0007669"/>
    <property type="project" value="InterPro"/>
</dbReference>
<feature type="domain" description="Calcineurin-like phosphoesterase" evidence="5">
    <location>
        <begin position="1"/>
        <end position="199"/>
    </location>
</feature>
<protein>
    <submittedName>
        <fullName evidence="6">3',5'-cyclic adenosine monophosphate phosphodiesterase CpdA</fullName>
    </submittedName>
</protein>
<dbReference type="RefSeq" id="WP_207183195.1">
    <property type="nucleotide sequence ID" value="NZ_AP024145.1"/>
</dbReference>
<evidence type="ECO:0000256" key="1">
    <source>
        <dbReference type="ARBA" id="ARBA00022723"/>
    </source>
</evidence>
<sequence length="276" mass="30589">MLIAQITDLHVRPRGLPAYRVSETNTMVARAVAHLLALDPRPDLVLISGDLTDCGLPEEYEELRGMLARLPMPVHVIPGNHDRRETLRDVLPASYLPGATDGFIQYTVEDHPVRLIALDTLVAGASHGALCTERLGFLERVLADGDGRPTLVFMHHPPFECGLVHMDEIRLLDGEAAFRRLIGAQTCIERILCGHHHRPIVTRYAGTIAQIAPSVTHQVAFDLTPEHEGALVFEPPAYLLHRYTPESGIVSHMVYVESFDGPYPFVLDAAYPGQHR</sequence>
<dbReference type="Gene3D" id="3.60.21.40">
    <property type="entry name" value="GpdQ, catalytic alpha/beta sandwich domain"/>
    <property type="match status" value="1"/>
</dbReference>
<proteinExistence type="inferred from homology"/>
<organism evidence="6 7">
    <name type="scientific">Methylobacterium indicum</name>
    <dbReference type="NCBI Taxonomy" id="1775910"/>
    <lineage>
        <taxon>Bacteria</taxon>
        <taxon>Pseudomonadati</taxon>
        <taxon>Pseudomonadota</taxon>
        <taxon>Alphaproteobacteria</taxon>
        <taxon>Hyphomicrobiales</taxon>
        <taxon>Methylobacteriaceae</taxon>
        <taxon>Methylobacterium</taxon>
    </lineage>
</organism>
<name>A0A8H8WU65_9HYPH</name>
<dbReference type="KEGG" id="mind:mvi_27700"/>
<comment type="similarity">
    <text evidence="4">Belongs to the cyclic nucleotide phosphodiesterase class-III family.</text>
</comment>
<evidence type="ECO:0000256" key="2">
    <source>
        <dbReference type="ARBA" id="ARBA00022801"/>
    </source>
</evidence>
<dbReference type="Gene3D" id="3.30.750.180">
    <property type="entry name" value="GpdQ, beta-strand dimerisation domain"/>
    <property type="match status" value="1"/>
</dbReference>
<dbReference type="Pfam" id="PF00149">
    <property type="entry name" value="Metallophos"/>
    <property type="match status" value="1"/>
</dbReference>
<keyword evidence="3" id="KW-0408">Iron</keyword>
<evidence type="ECO:0000256" key="3">
    <source>
        <dbReference type="ARBA" id="ARBA00023004"/>
    </source>
</evidence>
<accession>A0A8H8WU65</accession>
<dbReference type="PANTHER" id="PTHR42988">
    <property type="entry name" value="PHOSPHOHYDROLASE"/>
    <property type="match status" value="1"/>
</dbReference>
<dbReference type="SUPFAM" id="SSF56300">
    <property type="entry name" value="Metallo-dependent phosphatases"/>
    <property type="match status" value="1"/>
</dbReference>